<evidence type="ECO:0000313" key="4">
    <source>
        <dbReference type="EMBL" id="OHV25129.1"/>
    </source>
</evidence>
<dbReference type="SUPFAM" id="SSF51735">
    <property type="entry name" value="NAD(P)-binding Rossmann-fold domains"/>
    <property type="match status" value="1"/>
</dbReference>
<comment type="similarity">
    <text evidence="1">Belongs to the NAD(P)-dependent epimerase/dehydratase family. SDR39U1 subfamily.</text>
</comment>
<dbReference type="InterPro" id="IPR010099">
    <property type="entry name" value="SDR39U1"/>
</dbReference>
<reference evidence="5" key="1">
    <citation type="submission" date="2016-07" db="EMBL/GenBank/DDBJ databases">
        <title>Frankia sp. NRRL B-16219 Genome sequencing.</title>
        <authorList>
            <person name="Ghodhbane-Gtari F."/>
            <person name="Swanson E."/>
            <person name="Gueddou A."/>
            <person name="Louati M."/>
            <person name="Nouioui I."/>
            <person name="Hezbri K."/>
            <person name="Abebe-Akele F."/>
            <person name="Simpson S."/>
            <person name="Morris K."/>
            <person name="Thomas K."/>
            <person name="Gtari M."/>
            <person name="Tisa L.S."/>
        </authorList>
    </citation>
    <scope>NUCLEOTIDE SEQUENCE [LARGE SCALE GENOMIC DNA]</scope>
    <source>
        <strain evidence="5">NRRL B-16219</strain>
    </source>
</reference>
<dbReference type="PANTHER" id="PTHR11092:SF0">
    <property type="entry name" value="EPIMERASE FAMILY PROTEIN SDR39U1"/>
    <property type="match status" value="1"/>
</dbReference>
<dbReference type="Gene3D" id="3.40.50.720">
    <property type="entry name" value="NAD(P)-binding Rossmann-like Domain"/>
    <property type="match status" value="1"/>
</dbReference>
<dbReference type="Pfam" id="PF08338">
    <property type="entry name" value="DUF1731"/>
    <property type="match status" value="1"/>
</dbReference>
<evidence type="ECO:0000259" key="2">
    <source>
        <dbReference type="Pfam" id="PF01370"/>
    </source>
</evidence>
<evidence type="ECO:0000256" key="1">
    <source>
        <dbReference type="ARBA" id="ARBA00009353"/>
    </source>
</evidence>
<dbReference type="InterPro" id="IPR013549">
    <property type="entry name" value="DUF1731"/>
</dbReference>
<name>A0A1S1PV24_9ACTN</name>
<dbReference type="RefSeq" id="WP_071065373.1">
    <property type="nucleotide sequence ID" value="NZ_MAXA01000232.1"/>
</dbReference>
<dbReference type="OrthoDB" id="9801773at2"/>
<feature type="domain" description="DUF1731" evidence="3">
    <location>
        <begin position="251"/>
        <end position="298"/>
    </location>
</feature>
<gene>
    <name evidence="4" type="ORF">BBK14_22575</name>
</gene>
<dbReference type="NCBIfam" id="TIGR01777">
    <property type="entry name" value="yfcH"/>
    <property type="match status" value="1"/>
</dbReference>
<dbReference type="Proteomes" id="UP000179769">
    <property type="component" value="Unassembled WGS sequence"/>
</dbReference>
<evidence type="ECO:0000259" key="3">
    <source>
        <dbReference type="Pfam" id="PF08338"/>
    </source>
</evidence>
<dbReference type="PANTHER" id="PTHR11092">
    <property type="entry name" value="SUGAR NUCLEOTIDE EPIMERASE RELATED"/>
    <property type="match status" value="1"/>
</dbReference>
<keyword evidence="5" id="KW-1185">Reference proteome</keyword>
<protein>
    <submittedName>
        <fullName evidence="4">TIGR01777 family protein</fullName>
    </submittedName>
</protein>
<comment type="caution">
    <text evidence="4">The sequence shown here is derived from an EMBL/GenBank/DDBJ whole genome shotgun (WGS) entry which is preliminary data.</text>
</comment>
<accession>A0A1S1PV24</accession>
<dbReference type="AlphaFoldDB" id="A0A1S1PV24"/>
<dbReference type="CDD" id="cd05242">
    <property type="entry name" value="SDR_a8"/>
    <property type="match status" value="1"/>
</dbReference>
<dbReference type="Pfam" id="PF01370">
    <property type="entry name" value="Epimerase"/>
    <property type="match status" value="1"/>
</dbReference>
<dbReference type="InterPro" id="IPR036291">
    <property type="entry name" value="NAD(P)-bd_dom_sf"/>
</dbReference>
<sequence length="303" mass="31573">MKVAVTGSSGLIGSALLPALRGDGHEVVTLVRRPPRDPSEIRWDPAAGTLDAAALAGVDGVVNLAGAGIGDHRWTAAYKQTLRTSRIDGTRLLAEALAGLDPRPRVLLSGSAIGWYGTNAGSAGAALDETAPPGTGFLAELARDWENATTAAQEAGIRVVRVRTGIVLSGRGGTLQRLLPIFRRGAGGRLGSGRQWLSWISLADTVDALCFLLEADGVRGPVNLVAPTPVTNAEFTSALARTLQRPAFAQVPRFALRLALGEFADEGPLASQRLAPATLVDAGFRFNHSDLATALADAVHRDA</sequence>
<organism evidence="4 5">
    <name type="scientific">Parafrankia soli</name>
    <dbReference type="NCBI Taxonomy" id="2599596"/>
    <lineage>
        <taxon>Bacteria</taxon>
        <taxon>Bacillati</taxon>
        <taxon>Actinomycetota</taxon>
        <taxon>Actinomycetes</taxon>
        <taxon>Frankiales</taxon>
        <taxon>Frankiaceae</taxon>
        <taxon>Parafrankia</taxon>
    </lineage>
</organism>
<evidence type="ECO:0000313" key="5">
    <source>
        <dbReference type="Proteomes" id="UP000179769"/>
    </source>
</evidence>
<proteinExistence type="inferred from homology"/>
<dbReference type="InterPro" id="IPR001509">
    <property type="entry name" value="Epimerase_deHydtase"/>
</dbReference>
<dbReference type="EMBL" id="MAXA01000232">
    <property type="protein sequence ID" value="OHV25129.1"/>
    <property type="molecule type" value="Genomic_DNA"/>
</dbReference>
<feature type="domain" description="NAD-dependent epimerase/dehydratase" evidence="2">
    <location>
        <begin position="3"/>
        <end position="215"/>
    </location>
</feature>